<accession>A0AAP0J2F6</accession>
<keyword evidence="2" id="KW-1185">Reference proteome</keyword>
<evidence type="ECO:0000313" key="2">
    <source>
        <dbReference type="Proteomes" id="UP001419268"/>
    </source>
</evidence>
<evidence type="ECO:0000313" key="1">
    <source>
        <dbReference type="EMBL" id="KAK9125825.1"/>
    </source>
</evidence>
<comment type="caution">
    <text evidence="1">The sequence shown here is derived from an EMBL/GenBank/DDBJ whole genome shotgun (WGS) entry which is preliminary data.</text>
</comment>
<dbReference type="Proteomes" id="UP001419268">
    <property type="component" value="Unassembled WGS sequence"/>
</dbReference>
<organism evidence="1 2">
    <name type="scientific">Stephania cephalantha</name>
    <dbReference type="NCBI Taxonomy" id="152367"/>
    <lineage>
        <taxon>Eukaryota</taxon>
        <taxon>Viridiplantae</taxon>
        <taxon>Streptophyta</taxon>
        <taxon>Embryophyta</taxon>
        <taxon>Tracheophyta</taxon>
        <taxon>Spermatophyta</taxon>
        <taxon>Magnoliopsida</taxon>
        <taxon>Ranunculales</taxon>
        <taxon>Menispermaceae</taxon>
        <taxon>Menispermoideae</taxon>
        <taxon>Cissampelideae</taxon>
        <taxon>Stephania</taxon>
    </lineage>
</organism>
<sequence length="61" mass="6948">MLVAYGAYLFYQLKNQKNPVIPINDVSFGDLVEDGIEQKEIEEARLWDKRLVEGTTMGSVD</sequence>
<gene>
    <name evidence="1" type="ORF">Scep_014671</name>
</gene>
<proteinExistence type="predicted"/>
<reference evidence="1 2" key="1">
    <citation type="submission" date="2024-01" db="EMBL/GenBank/DDBJ databases">
        <title>Genome assemblies of Stephania.</title>
        <authorList>
            <person name="Yang L."/>
        </authorList>
    </citation>
    <scope>NUCLEOTIDE SEQUENCE [LARGE SCALE GENOMIC DNA]</scope>
    <source>
        <strain evidence="1">JXDWG</strain>
        <tissue evidence="1">Leaf</tissue>
    </source>
</reference>
<dbReference type="AlphaFoldDB" id="A0AAP0J2F6"/>
<protein>
    <submittedName>
        <fullName evidence="1">Uncharacterized protein</fullName>
    </submittedName>
</protein>
<name>A0AAP0J2F6_9MAGN</name>
<dbReference type="EMBL" id="JBBNAG010000006">
    <property type="protein sequence ID" value="KAK9125825.1"/>
    <property type="molecule type" value="Genomic_DNA"/>
</dbReference>